<feature type="transmembrane region" description="Helical" evidence="1">
    <location>
        <begin position="39"/>
        <end position="59"/>
    </location>
</feature>
<feature type="transmembrane region" description="Helical" evidence="1">
    <location>
        <begin position="6"/>
        <end position="27"/>
    </location>
</feature>
<keyword evidence="1" id="KW-0812">Transmembrane</keyword>
<feature type="transmembrane region" description="Helical" evidence="1">
    <location>
        <begin position="65"/>
        <end position="88"/>
    </location>
</feature>
<proteinExistence type="predicted"/>
<keyword evidence="1" id="KW-1133">Transmembrane helix</keyword>
<dbReference type="OrthoDB" id="1861084at2"/>
<accession>A0A174MIH8</accession>
<keyword evidence="1" id="KW-0472">Membrane</keyword>
<evidence type="ECO:0000313" key="3">
    <source>
        <dbReference type="Proteomes" id="UP000095765"/>
    </source>
</evidence>
<protein>
    <recommendedName>
        <fullName evidence="4">DUF340 domain-containing protein</fullName>
    </recommendedName>
</protein>
<evidence type="ECO:0000256" key="1">
    <source>
        <dbReference type="SAM" id="Phobius"/>
    </source>
</evidence>
<dbReference type="Proteomes" id="UP000095765">
    <property type="component" value="Unassembled WGS sequence"/>
</dbReference>
<dbReference type="EMBL" id="CZBE01000002">
    <property type="protein sequence ID" value="CUP33735.1"/>
    <property type="molecule type" value="Genomic_DNA"/>
</dbReference>
<evidence type="ECO:0008006" key="4">
    <source>
        <dbReference type="Google" id="ProtNLM"/>
    </source>
</evidence>
<dbReference type="RefSeq" id="WP_055243990.1">
    <property type="nucleotide sequence ID" value="NZ_CAUFFD010000015.1"/>
</dbReference>
<organism evidence="2 3">
    <name type="scientific">Anaerotruncus colihominis</name>
    <dbReference type="NCBI Taxonomy" id="169435"/>
    <lineage>
        <taxon>Bacteria</taxon>
        <taxon>Bacillati</taxon>
        <taxon>Bacillota</taxon>
        <taxon>Clostridia</taxon>
        <taxon>Eubacteriales</taxon>
        <taxon>Oscillospiraceae</taxon>
        <taxon>Anaerotruncus</taxon>
    </lineage>
</organism>
<gene>
    <name evidence="2" type="ORF">ERS852551_00503</name>
</gene>
<evidence type="ECO:0000313" key="2">
    <source>
        <dbReference type="EMBL" id="CUP33735.1"/>
    </source>
</evidence>
<dbReference type="AlphaFoldDB" id="A0A174MIH8"/>
<sequence>MFDFLGPFSLIVFFLIGIVIGVTIFPLKWLKANSLLQTAGISLTLFSMGASMAGSPTFLADLRAAGLRAAVFAVATMSCSVLMVYILSRLVFPKDAGKAGVEK</sequence>
<reference evidence="2 3" key="1">
    <citation type="submission" date="2015-09" db="EMBL/GenBank/DDBJ databases">
        <authorList>
            <consortium name="Pathogen Informatics"/>
        </authorList>
    </citation>
    <scope>NUCLEOTIDE SEQUENCE [LARGE SCALE GENOMIC DNA]</scope>
    <source>
        <strain evidence="2 3">2789STDY5834939</strain>
    </source>
</reference>
<name>A0A174MIH8_9FIRM</name>